<evidence type="ECO:0000256" key="5">
    <source>
        <dbReference type="ARBA" id="ARBA00022670"/>
    </source>
</evidence>
<sequence length="488" mass="53193">MEEDSMITCNGSGNPDAIVLGVDHRLRALAHVSEEESALIRAYTDRRPAALRAGSVNVLRSVVDDTVKTYFLAGIEDSSTERGTFREFERAKRIMAAAMREGVSELAVYIDTLDMEAETLIDGLLYGNYEFNRYKTEDGSKVIKNINLITSGLKSKDFNTLCYIYSSIYECIYFVRDLVNMPPNELTPRKFVDTATALCKGDAIFIEVLNKWNLEKRNMGGIVSVGKGSMNPPQLLSVAYTGDPESRDVLAVVGKGITYDSGGLSLKSRAGMEHMKSDMAGAATALGVIRALMLLKYPVNVLAVMPLAENVPSGMSYHVDDVITMFNGATVEVKNTDAEGRLVLADAVAYAQSKGARKIIDLATLTGACVTALGTVRSGMLGNDQEWMNRLFSAAARVHEKVWQLPADEEYEKQLQSEIADIKNVGGPDAGAITAGLFIKHFIKEQTSWIHLDIAGTAFCDKKDENGYYGATGVGIKTILELLKGDTQ</sequence>
<keyword evidence="11" id="KW-1185">Reference proteome</keyword>
<dbReference type="GO" id="GO:0070006">
    <property type="term" value="F:metalloaminopeptidase activity"/>
    <property type="evidence" value="ECO:0007669"/>
    <property type="project" value="InterPro"/>
</dbReference>
<dbReference type="EC" id="3.4.11.10" evidence="8"/>
<feature type="binding site" evidence="8">
    <location>
        <position position="339"/>
    </location>
    <ligand>
        <name>Mn(2+)</name>
        <dbReference type="ChEBI" id="CHEBI:29035"/>
        <label>2</label>
    </ligand>
</feature>
<evidence type="ECO:0000256" key="2">
    <source>
        <dbReference type="ARBA" id="ARBA00000967"/>
    </source>
</evidence>
<evidence type="ECO:0000256" key="6">
    <source>
        <dbReference type="ARBA" id="ARBA00022801"/>
    </source>
</evidence>
<dbReference type="Gene3D" id="3.40.220.10">
    <property type="entry name" value="Leucine Aminopeptidase, subunit E, domain 1"/>
    <property type="match status" value="1"/>
</dbReference>
<dbReference type="PANTHER" id="PTHR11963:SF23">
    <property type="entry name" value="CYTOSOL AMINOPEPTIDASE"/>
    <property type="match status" value="1"/>
</dbReference>
<dbReference type="Pfam" id="PF00883">
    <property type="entry name" value="Peptidase_M17"/>
    <property type="match status" value="1"/>
</dbReference>
<dbReference type="AlphaFoldDB" id="G9YIC3"/>
<feature type="domain" description="Cytosol aminopeptidase" evidence="9">
    <location>
        <begin position="335"/>
        <end position="342"/>
    </location>
</feature>
<dbReference type="SUPFAM" id="SSF53187">
    <property type="entry name" value="Zn-dependent exopeptidases"/>
    <property type="match status" value="1"/>
</dbReference>
<evidence type="ECO:0000256" key="1">
    <source>
        <dbReference type="ARBA" id="ARBA00000135"/>
    </source>
</evidence>
<keyword evidence="5 8" id="KW-0645">Protease</keyword>
<protein>
    <recommendedName>
        <fullName evidence="8">Probable cytosol aminopeptidase</fullName>
        <ecNumber evidence="8">3.4.11.1</ecNumber>
    </recommendedName>
    <alternativeName>
        <fullName evidence="8">Leucine aminopeptidase</fullName>
        <shortName evidence="8">LAP</shortName>
        <ecNumber evidence="8">3.4.11.10</ecNumber>
    </alternativeName>
    <alternativeName>
        <fullName evidence="8">Leucyl aminopeptidase</fullName>
    </alternativeName>
</protein>
<evidence type="ECO:0000313" key="11">
    <source>
        <dbReference type="Proteomes" id="UP000005481"/>
    </source>
</evidence>
<comment type="catalytic activity">
    <reaction evidence="1 8">
        <text>Release of an N-terminal amino acid, Xaa-|-Yaa-, in which Xaa is preferably Leu, but may be other amino acids including Pro although not Arg or Lys, and Yaa may be Pro. Amino acid amides and methyl esters are also readily hydrolyzed, but rates on arylamides are exceedingly low.</text>
        <dbReference type="EC" id="3.4.11.1"/>
    </reaction>
</comment>
<dbReference type="GO" id="GO:0005737">
    <property type="term" value="C:cytoplasm"/>
    <property type="evidence" value="ECO:0007669"/>
    <property type="project" value="UniProtKB-SubCell"/>
</dbReference>
<evidence type="ECO:0000256" key="3">
    <source>
        <dbReference type="ARBA" id="ARBA00009528"/>
    </source>
</evidence>
<dbReference type="PATRIC" id="fig|861450.3.peg.1305"/>
<feature type="binding site" evidence="8">
    <location>
        <position position="255"/>
    </location>
    <ligand>
        <name>Mn(2+)</name>
        <dbReference type="ChEBI" id="CHEBI:29035"/>
        <label>2</label>
    </ligand>
</feature>
<dbReference type="eggNOG" id="COG0260">
    <property type="taxonomic scope" value="Bacteria"/>
</dbReference>
<dbReference type="EMBL" id="AGCJ01000060">
    <property type="protein sequence ID" value="EHM39726.1"/>
    <property type="molecule type" value="Genomic_DNA"/>
</dbReference>
<dbReference type="SUPFAM" id="SSF52949">
    <property type="entry name" value="Macro domain-like"/>
    <property type="match status" value="1"/>
</dbReference>
<dbReference type="InterPro" id="IPR011356">
    <property type="entry name" value="Leucine_aapep/pepB"/>
</dbReference>
<dbReference type="PROSITE" id="PS00631">
    <property type="entry name" value="CYTOSOL_AP"/>
    <property type="match status" value="1"/>
</dbReference>
<organism evidence="10 11">
    <name type="scientific">Anaeroglobus geminatus F0357</name>
    <dbReference type="NCBI Taxonomy" id="861450"/>
    <lineage>
        <taxon>Bacteria</taxon>
        <taxon>Bacillati</taxon>
        <taxon>Bacillota</taxon>
        <taxon>Negativicutes</taxon>
        <taxon>Veillonellales</taxon>
        <taxon>Veillonellaceae</taxon>
        <taxon>Anaeroglobus</taxon>
    </lineage>
</organism>
<proteinExistence type="inferred from homology"/>
<dbReference type="Gene3D" id="3.40.630.10">
    <property type="entry name" value="Zn peptidases"/>
    <property type="match status" value="1"/>
</dbReference>
<accession>G9YIC3</accession>
<dbReference type="HOGENOM" id="CLU_013734_2_2_9"/>
<keyword evidence="8" id="KW-0963">Cytoplasm</keyword>
<name>G9YIC3_9FIRM</name>
<feature type="active site" evidence="8">
    <location>
        <position position="267"/>
    </location>
</feature>
<keyword evidence="4 8" id="KW-0031">Aminopeptidase</keyword>
<feature type="active site" evidence="8">
    <location>
        <position position="341"/>
    </location>
</feature>
<keyword evidence="8" id="KW-0464">Manganese</keyword>
<feature type="binding site" evidence="8">
    <location>
        <position position="260"/>
    </location>
    <ligand>
        <name>Mn(2+)</name>
        <dbReference type="ChEBI" id="CHEBI:29035"/>
        <label>2</label>
    </ligand>
</feature>
<reference evidence="10 11" key="1">
    <citation type="submission" date="2011-08" db="EMBL/GenBank/DDBJ databases">
        <authorList>
            <person name="Weinstock G."/>
            <person name="Sodergren E."/>
            <person name="Clifton S."/>
            <person name="Fulton L."/>
            <person name="Fulton B."/>
            <person name="Courtney L."/>
            <person name="Fronick C."/>
            <person name="Harrison M."/>
            <person name="Strong C."/>
            <person name="Farmer C."/>
            <person name="Delahaunty K."/>
            <person name="Markovic C."/>
            <person name="Hall O."/>
            <person name="Minx P."/>
            <person name="Tomlinson C."/>
            <person name="Mitreva M."/>
            <person name="Hou S."/>
            <person name="Chen J."/>
            <person name="Wollam A."/>
            <person name="Pepin K.H."/>
            <person name="Johnson M."/>
            <person name="Bhonagiri V."/>
            <person name="Zhang X."/>
            <person name="Suruliraj S."/>
            <person name="Warren W."/>
            <person name="Chinwalla A."/>
            <person name="Mardis E.R."/>
            <person name="Wilson R.K."/>
        </authorList>
    </citation>
    <scope>NUCLEOTIDE SEQUENCE [LARGE SCALE GENOMIC DNA]</scope>
    <source>
        <strain evidence="10 11">F0357</strain>
    </source>
</reference>
<dbReference type="GO" id="GO:0006508">
    <property type="term" value="P:proteolysis"/>
    <property type="evidence" value="ECO:0007669"/>
    <property type="project" value="UniProtKB-KW"/>
</dbReference>
<comment type="catalytic activity">
    <reaction evidence="2 8">
        <text>Release of an N-terminal amino acid, preferentially leucine, but not glutamic or aspartic acids.</text>
        <dbReference type="EC" id="3.4.11.10"/>
    </reaction>
</comment>
<dbReference type="InterPro" id="IPR000819">
    <property type="entry name" value="Peptidase_M17_C"/>
</dbReference>
<evidence type="ECO:0000259" key="9">
    <source>
        <dbReference type="PROSITE" id="PS00631"/>
    </source>
</evidence>
<dbReference type="HAMAP" id="MF_00181">
    <property type="entry name" value="Cytosol_peptidase_M17"/>
    <property type="match status" value="1"/>
</dbReference>
<comment type="cofactor">
    <cofactor evidence="8">
        <name>Mn(2+)</name>
        <dbReference type="ChEBI" id="CHEBI:29035"/>
    </cofactor>
    <text evidence="8">Binds 2 manganese ions per subunit.</text>
</comment>
<dbReference type="NCBIfam" id="NF002073">
    <property type="entry name" value="PRK00913.1-2"/>
    <property type="match status" value="1"/>
</dbReference>
<evidence type="ECO:0000313" key="10">
    <source>
        <dbReference type="EMBL" id="EHM39726.1"/>
    </source>
</evidence>
<comment type="function">
    <text evidence="7 8">Presumably involved in the processing and regular turnover of intracellular proteins. Catalyzes the removal of unsubstituted N-terminal amino acids from various peptides.</text>
</comment>
<feature type="binding site" evidence="8">
    <location>
        <position position="260"/>
    </location>
    <ligand>
        <name>Mn(2+)</name>
        <dbReference type="ChEBI" id="CHEBI:29035"/>
        <label>1</label>
    </ligand>
</feature>
<evidence type="ECO:0000256" key="8">
    <source>
        <dbReference type="HAMAP-Rule" id="MF_00181"/>
    </source>
</evidence>
<dbReference type="STRING" id="861450.HMPREF0080_01414"/>
<comment type="caution">
    <text evidence="10">The sequence shown here is derived from an EMBL/GenBank/DDBJ whole genome shotgun (WGS) entry which is preliminary data.</text>
</comment>
<dbReference type="PANTHER" id="PTHR11963">
    <property type="entry name" value="LEUCINE AMINOPEPTIDASE-RELATED"/>
    <property type="match status" value="1"/>
</dbReference>
<gene>
    <name evidence="8" type="primary">pepA</name>
    <name evidence="10" type="ORF">HMPREF0080_01414</name>
</gene>
<keyword evidence="8" id="KW-0479">Metal-binding</keyword>
<dbReference type="PRINTS" id="PR00481">
    <property type="entry name" value="LAMNOPPTDASE"/>
</dbReference>
<feature type="binding site" evidence="8">
    <location>
        <position position="278"/>
    </location>
    <ligand>
        <name>Mn(2+)</name>
        <dbReference type="ChEBI" id="CHEBI:29035"/>
        <label>2</label>
    </ligand>
</feature>
<dbReference type="Proteomes" id="UP000005481">
    <property type="component" value="Unassembled WGS sequence"/>
</dbReference>
<dbReference type="EC" id="3.4.11.1" evidence="8"/>
<dbReference type="GO" id="GO:0030145">
    <property type="term" value="F:manganese ion binding"/>
    <property type="evidence" value="ECO:0007669"/>
    <property type="project" value="UniProtKB-UniRule"/>
</dbReference>
<evidence type="ECO:0000256" key="4">
    <source>
        <dbReference type="ARBA" id="ARBA00022438"/>
    </source>
</evidence>
<dbReference type="CDD" id="cd00433">
    <property type="entry name" value="Peptidase_M17"/>
    <property type="match status" value="1"/>
</dbReference>
<evidence type="ECO:0000256" key="7">
    <source>
        <dbReference type="ARBA" id="ARBA00049972"/>
    </source>
</evidence>
<dbReference type="InterPro" id="IPR043472">
    <property type="entry name" value="Macro_dom-like"/>
</dbReference>
<comment type="subcellular location">
    <subcellularLocation>
        <location evidence="8">Cytoplasm</location>
    </subcellularLocation>
</comment>
<feature type="binding site" evidence="8">
    <location>
        <position position="337"/>
    </location>
    <ligand>
        <name>Mn(2+)</name>
        <dbReference type="ChEBI" id="CHEBI:29035"/>
        <label>1</label>
    </ligand>
</feature>
<comment type="similarity">
    <text evidence="3 8">Belongs to the peptidase M17 family.</text>
</comment>
<keyword evidence="6 8" id="KW-0378">Hydrolase</keyword>
<dbReference type="InterPro" id="IPR023042">
    <property type="entry name" value="Peptidase_M17_leu_NH2_pept"/>
</dbReference>
<feature type="binding site" evidence="8">
    <location>
        <position position="339"/>
    </location>
    <ligand>
        <name>Mn(2+)</name>
        <dbReference type="ChEBI" id="CHEBI:29035"/>
        <label>1</label>
    </ligand>
</feature>